<dbReference type="Proteomes" id="UP000051984">
    <property type="component" value="Unassembled WGS sequence"/>
</dbReference>
<dbReference type="PATRIC" id="fig|1423816.3.peg.1224"/>
<organism evidence="1 2">
    <name type="scientific">Lacticaseibacillus zeae DSM 20178 = KCTC 3804</name>
    <dbReference type="NCBI Taxonomy" id="1423816"/>
    <lineage>
        <taxon>Bacteria</taxon>
        <taxon>Bacillati</taxon>
        <taxon>Bacillota</taxon>
        <taxon>Bacilli</taxon>
        <taxon>Lactobacillales</taxon>
        <taxon>Lactobacillaceae</taxon>
        <taxon>Lacticaseibacillus</taxon>
    </lineage>
</organism>
<reference evidence="1 2" key="1">
    <citation type="journal article" date="2015" name="Genome Announc.">
        <title>Expanding the biotechnology potential of lactobacilli through comparative genomics of 213 strains and associated genera.</title>
        <authorList>
            <person name="Sun Z."/>
            <person name="Harris H.M."/>
            <person name="McCann A."/>
            <person name="Guo C."/>
            <person name="Argimon S."/>
            <person name="Zhang W."/>
            <person name="Yang X."/>
            <person name="Jeffery I.B."/>
            <person name="Cooney J.C."/>
            <person name="Kagawa T.F."/>
            <person name="Liu W."/>
            <person name="Song Y."/>
            <person name="Salvetti E."/>
            <person name="Wrobel A."/>
            <person name="Rasinkangas P."/>
            <person name="Parkhill J."/>
            <person name="Rea M.C."/>
            <person name="O'Sullivan O."/>
            <person name="Ritari J."/>
            <person name="Douillard F.P."/>
            <person name="Paul Ross R."/>
            <person name="Yang R."/>
            <person name="Briner A.E."/>
            <person name="Felis G.E."/>
            <person name="de Vos W.M."/>
            <person name="Barrangou R."/>
            <person name="Klaenhammer T.R."/>
            <person name="Caufield P.W."/>
            <person name="Cui Y."/>
            <person name="Zhang H."/>
            <person name="O'Toole P.W."/>
        </authorList>
    </citation>
    <scope>NUCLEOTIDE SEQUENCE [LARGE SCALE GENOMIC DNA]</scope>
    <source>
        <strain evidence="1 2">DSM 20178</strain>
    </source>
</reference>
<name>A0A0R1EWT0_LACZE</name>
<protein>
    <recommendedName>
        <fullName evidence="3">DUF4176 domain-containing protein</fullName>
    </recommendedName>
</protein>
<dbReference type="AlphaFoldDB" id="A0A0R1EWT0"/>
<dbReference type="RefSeq" id="WP_010492145.1">
    <property type="nucleotide sequence ID" value="NZ_AZCT01000018.1"/>
</dbReference>
<evidence type="ECO:0008006" key="3">
    <source>
        <dbReference type="Google" id="ProtNLM"/>
    </source>
</evidence>
<dbReference type="EMBL" id="AZCT01000018">
    <property type="protein sequence ID" value="KRK11223.1"/>
    <property type="molecule type" value="Genomic_DNA"/>
</dbReference>
<dbReference type="eggNOG" id="ENOG5033WK3">
    <property type="taxonomic scope" value="Bacteria"/>
</dbReference>
<accession>A0A0R1EWT0</accession>
<comment type="caution">
    <text evidence="1">The sequence shown here is derived from an EMBL/GenBank/DDBJ whole genome shotgun (WGS) entry which is preliminary data.</text>
</comment>
<evidence type="ECO:0000313" key="1">
    <source>
        <dbReference type="EMBL" id="KRK11223.1"/>
    </source>
</evidence>
<evidence type="ECO:0000313" key="2">
    <source>
        <dbReference type="Proteomes" id="UP000051984"/>
    </source>
</evidence>
<gene>
    <name evidence="1" type="ORF">FD51_GL001179</name>
</gene>
<proteinExistence type="predicted"/>
<sequence>MADTVKLDNQKMLQELMANHDFAPKTVVDEKLLNILMRLGNSGQQLRRLYKSLAKGADAYTYKTLVGDDMVFRFRYQGDQIEIVKGNEHVSLNGNDFMFLLGCVDAVFSPIYPIGTVLILDKDLLASELTEPFVDRPLEVVITSRKIPLEGEFSNYLIDYLARFWPYGEIPHTDPLFITNMMIERVEMMGPANQFEHDFSEKVLRTNQLALNKRSAAFMDSEAARKYVGAIQDRKEDEG</sequence>